<comment type="caution">
    <text evidence="1">The sequence shown here is derived from an EMBL/GenBank/DDBJ whole genome shotgun (WGS) entry which is preliminary data.</text>
</comment>
<organism evidence="1 2">
    <name type="scientific">Pseudohalioglobus sediminis</name>
    <dbReference type="NCBI Taxonomy" id="2606449"/>
    <lineage>
        <taxon>Bacteria</taxon>
        <taxon>Pseudomonadati</taxon>
        <taxon>Pseudomonadota</taxon>
        <taxon>Gammaproteobacteria</taxon>
        <taxon>Cellvibrionales</taxon>
        <taxon>Halieaceae</taxon>
        <taxon>Pseudohalioglobus</taxon>
    </lineage>
</organism>
<keyword evidence="2" id="KW-1185">Reference proteome</keyword>
<sequence>MREYTNEPPLTETTLAAYFSERLHDYAQRFDPPPHTDTCWYLSNMLERFGRSEHLFLYEEGRYDLRPLALLYSDAQEAASDRERCLMLQQLGDMALFLGSLFPQRFRRRGIRQDYVVGMGGGAYDYLAGNARHNRHVFAELATMFPRMLEMVANACSVEHELSTEEVMGLYQRWLDTGDPVLAGQLQALGINLSGSSSLQ</sequence>
<dbReference type="RefSeq" id="WP_149611312.1">
    <property type="nucleotide sequence ID" value="NZ_VTUX01000004.1"/>
</dbReference>
<reference evidence="1 2" key="1">
    <citation type="submission" date="2019-09" db="EMBL/GenBank/DDBJ databases">
        <authorList>
            <person name="Chen X.-Y."/>
        </authorList>
    </citation>
    <scope>NUCLEOTIDE SEQUENCE [LARGE SCALE GENOMIC DNA]</scope>
    <source>
        <strain evidence="1 2">NY5</strain>
    </source>
</reference>
<name>A0A5B0WXX3_9GAMM</name>
<accession>A0A5B0WXX3</accession>
<protein>
    <submittedName>
        <fullName evidence="1">Uncharacterized protein</fullName>
    </submittedName>
</protein>
<proteinExistence type="predicted"/>
<dbReference type="Proteomes" id="UP000323708">
    <property type="component" value="Unassembled WGS sequence"/>
</dbReference>
<gene>
    <name evidence="1" type="ORF">F0M18_10120</name>
</gene>
<dbReference type="AlphaFoldDB" id="A0A5B0WXX3"/>
<evidence type="ECO:0000313" key="2">
    <source>
        <dbReference type="Proteomes" id="UP000323708"/>
    </source>
</evidence>
<evidence type="ECO:0000313" key="1">
    <source>
        <dbReference type="EMBL" id="KAA1191876.1"/>
    </source>
</evidence>
<dbReference type="EMBL" id="VTUX01000004">
    <property type="protein sequence ID" value="KAA1191876.1"/>
    <property type="molecule type" value="Genomic_DNA"/>
</dbReference>